<evidence type="ECO:0000256" key="1">
    <source>
        <dbReference type="SAM" id="Phobius"/>
    </source>
</evidence>
<protein>
    <submittedName>
        <fullName evidence="3">Putative adenylate cyclase</fullName>
    </submittedName>
</protein>
<keyword evidence="1" id="KW-0812">Transmembrane</keyword>
<dbReference type="Pfam" id="PF05226">
    <property type="entry name" value="CHASE2"/>
    <property type="match status" value="1"/>
</dbReference>
<dbReference type="RefSeq" id="WP_085444510.1">
    <property type="nucleotide sequence ID" value="NZ_LVJN01000020.1"/>
</dbReference>
<feature type="transmembrane region" description="Helical" evidence="1">
    <location>
        <begin position="12"/>
        <end position="34"/>
    </location>
</feature>
<evidence type="ECO:0000259" key="2">
    <source>
        <dbReference type="PROSITE" id="PS50125"/>
    </source>
</evidence>
<dbReference type="PROSITE" id="PS50125">
    <property type="entry name" value="GUANYLATE_CYCLASE_2"/>
    <property type="match status" value="1"/>
</dbReference>
<feature type="transmembrane region" description="Helical" evidence="1">
    <location>
        <begin position="325"/>
        <end position="341"/>
    </location>
</feature>
<dbReference type="Proteomes" id="UP000194003">
    <property type="component" value="Unassembled WGS sequence"/>
</dbReference>
<dbReference type="GO" id="GO:0004016">
    <property type="term" value="F:adenylate cyclase activity"/>
    <property type="evidence" value="ECO:0007669"/>
    <property type="project" value="UniProtKB-ARBA"/>
</dbReference>
<gene>
    <name evidence="3" type="ORF">MAIT1_02093</name>
</gene>
<dbReference type="Pfam" id="PF00211">
    <property type="entry name" value="Guanylate_cyc"/>
    <property type="match status" value="1"/>
</dbReference>
<dbReference type="InterPro" id="IPR007890">
    <property type="entry name" value="CHASE2"/>
</dbReference>
<dbReference type="STRING" id="1434232.MAIT1_02093"/>
<organism evidence="3 4">
    <name type="scientific">Magnetofaba australis IT-1</name>
    <dbReference type="NCBI Taxonomy" id="1434232"/>
    <lineage>
        <taxon>Bacteria</taxon>
        <taxon>Pseudomonadati</taxon>
        <taxon>Pseudomonadota</taxon>
        <taxon>Magnetococcia</taxon>
        <taxon>Magnetococcales</taxon>
        <taxon>Magnetococcaceae</taxon>
        <taxon>Magnetofaba</taxon>
    </lineage>
</organism>
<feature type="transmembrane region" description="Helical" evidence="1">
    <location>
        <begin position="374"/>
        <end position="395"/>
    </location>
</feature>
<evidence type="ECO:0000313" key="3">
    <source>
        <dbReference type="EMBL" id="OSM02015.1"/>
    </source>
</evidence>
<reference evidence="3 4" key="1">
    <citation type="journal article" date="2016" name="BMC Genomics">
        <title>Combined genomic and structural analyses of a cultured magnetotactic bacterium reveals its niche adaptation to a dynamic environment.</title>
        <authorList>
            <person name="Araujo A.C."/>
            <person name="Morillo V."/>
            <person name="Cypriano J."/>
            <person name="Teixeira L.C."/>
            <person name="Leao P."/>
            <person name="Lyra S."/>
            <person name="Almeida L.G."/>
            <person name="Bazylinski D.A."/>
            <person name="Vasconcellos A.T."/>
            <person name="Abreu F."/>
            <person name="Lins U."/>
        </authorList>
    </citation>
    <scope>NUCLEOTIDE SEQUENCE [LARGE SCALE GENOMIC DNA]</scope>
    <source>
        <strain evidence="3 4">IT-1</strain>
    </source>
</reference>
<keyword evidence="1" id="KW-1133">Transmembrane helix</keyword>
<dbReference type="SUPFAM" id="SSF55073">
    <property type="entry name" value="Nucleotide cyclase"/>
    <property type="match status" value="1"/>
</dbReference>
<accession>A0A1Y2K4U1</accession>
<dbReference type="GO" id="GO:0009190">
    <property type="term" value="P:cyclic nucleotide biosynthetic process"/>
    <property type="evidence" value="ECO:0007669"/>
    <property type="project" value="InterPro"/>
</dbReference>
<feature type="domain" description="Guanylate cyclase" evidence="2">
    <location>
        <begin position="444"/>
        <end position="583"/>
    </location>
</feature>
<keyword evidence="4" id="KW-1185">Reference proteome</keyword>
<dbReference type="PANTHER" id="PTHR43081:SF1">
    <property type="entry name" value="ADENYLATE CYCLASE, TERMINAL-DIFFERENTIATION SPECIFIC"/>
    <property type="match status" value="1"/>
</dbReference>
<dbReference type="SMART" id="SM01080">
    <property type="entry name" value="CHASE2"/>
    <property type="match status" value="1"/>
</dbReference>
<dbReference type="GO" id="GO:0035556">
    <property type="term" value="P:intracellular signal transduction"/>
    <property type="evidence" value="ECO:0007669"/>
    <property type="project" value="InterPro"/>
</dbReference>
<dbReference type="InterPro" id="IPR050697">
    <property type="entry name" value="Adenylyl/Guanylyl_Cyclase_3/4"/>
</dbReference>
<proteinExistence type="predicted"/>
<dbReference type="InterPro" id="IPR001054">
    <property type="entry name" value="A/G_cyclase"/>
</dbReference>
<dbReference type="AlphaFoldDB" id="A0A1Y2K4U1"/>
<dbReference type="Gene3D" id="3.30.70.1230">
    <property type="entry name" value="Nucleotide cyclase"/>
    <property type="match status" value="1"/>
</dbReference>
<dbReference type="OrthoDB" id="341967at2"/>
<evidence type="ECO:0000313" key="4">
    <source>
        <dbReference type="Proteomes" id="UP000194003"/>
    </source>
</evidence>
<dbReference type="InterPro" id="IPR029787">
    <property type="entry name" value="Nucleotide_cyclase"/>
</dbReference>
<dbReference type="SMART" id="SM00044">
    <property type="entry name" value="CYCc"/>
    <property type="match status" value="1"/>
</dbReference>
<comment type="caution">
    <text evidence="3">The sequence shown here is derived from an EMBL/GenBank/DDBJ whole genome shotgun (WGS) entry which is preliminary data.</text>
</comment>
<name>A0A1Y2K4U1_9PROT</name>
<dbReference type="EMBL" id="LVJN01000020">
    <property type="protein sequence ID" value="OSM02015.1"/>
    <property type="molecule type" value="Genomic_DNA"/>
</dbReference>
<dbReference type="CDD" id="cd07302">
    <property type="entry name" value="CHD"/>
    <property type="match status" value="1"/>
</dbReference>
<dbReference type="PANTHER" id="PTHR43081">
    <property type="entry name" value="ADENYLATE CYCLASE, TERMINAL-DIFFERENTIATION SPECIFIC-RELATED"/>
    <property type="match status" value="1"/>
</dbReference>
<feature type="transmembrane region" description="Helical" evidence="1">
    <location>
        <begin position="348"/>
        <end position="368"/>
    </location>
</feature>
<sequence length="642" mass="70677">MKLARKCQESRPCSVLIMTAAVWVLAAPLFLFGWSQNLELILYDRLLKLRAAQAGEADDRIVLIGAVEKDINRFNWPLPDGVLAQAIERIEAAEPAVVGIDLYREQPRPPGHEELVAALTKYPNIYGVKRVADAKGQLVGGAPILEKAHRVGFADMTIDDDGVARRGLLFMSDGKTHSAALALKMAMHYLRAHKIRPTKSEQNSHWMKLGETTIAPLQSNDGGYLGMDSRGYQYLVDYQDTPKGFFTLSAVVDGEVPPSLLKDRIVLIGAAADSVKDQFITPFRFDADEPYRYGFMIHAQAINQLLRMAQEGTGIVRPVHQWREWVWIGVWALLGALIGGVKRSVAQVALLGGLAALIPVSVSAVLILPGAGGYWLPSAMATLMFLLAGGGVLGVNSALERQQRAALFSLVNRLVSPQVAEEVWSQRDAILEGGRLQPRKQVATVLFTDLESFTSTSEDMDPSTLMDWLNQYMQAMAQQVLDHGGVVDKYIGDAIMAVFGAPLASETEEAINSDARNAVQCALAMRRVLSEQLQPQWRESGLPPLNMRVGIHTGELVTGSLGHSQRMDYTVIGDTVNVASRLEHLKIDLALDGPERVCRILISEETKRRLAEDVRVQTLDEIPLKGKRHLLTVYRVLEGSER</sequence>
<keyword evidence="1" id="KW-0472">Membrane</keyword>